<comment type="caution">
    <text evidence="3">The sequence shown here is derived from an EMBL/GenBank/DDBJ whole genome shotgun (WGS) entry which is preliminary data.</text>
</comment>
<dbReference type="RefSeq" id="WP_068592078.1">
    <property type="nucleotide sequence ID" value="NZ_FTNK01000014.1"/>
</dbReference>
<reference evidence="3 4" key="1">
    <citation type="submission" date="2017-01" db="EMBL/GenBank/DDBJ databases">
        <authorList>
            <person name="Varghese N."/>
            <person name="Submissions S."/>
        </authorList>
    </citation>
    <scope>NUCLEOTIDE SEQUENCE [LARGE SCALE GENOMIC DNA]</scope>
    <source>
        <strain evidence="3 4">ATCC 23464</strain>
    </source>
</reference>
<organism evidence="3 4">
    <name type="scientific">Paenibacillus macquariensis</name>
    <dbReference type="NCBI Taxonomy" id="948756"/>
    <lineage>
        <taxon>Bacteria</taxon>
        <taxon>Bacillati</taxon>
        <taxon>Bacillota</taxon>
        <taxon>Bacilli</taxon>
        <taxon>Bacillales</taxon>
        <taxon>Paenibacillaceae</taxon>
        <taxon>Paenibacillus</taxon>
    </lineage>
</organism>
<protein>
    <submittedName>
        <fullName evidence="3">Rhodanese-related sulfurtransferase</fullName>
    </submittedName>
</protein>
<dbReference type="Pfam" id="PF00581">
    <property type="entry name" value="Rhodanese"/>
    <property type="match status" value="1"/>
</dbReference>
<dbReference type="Gene3D" id="3.40.250.10">
    <property type="entry name" value="Rhodanese-like domain"/>
    <property type="match status" value="1"/>
</dbReference>
<dbReference type="PANTHER" id="PTHR33279">
    <property type="entry name" value="SULFUR CARRIER PROTEIN YEDF-RELATED"/>
    <property type="match status" value="1"/>
</dbReference>
<evidence type="ECO:0000259" key="2">
    <source>
        <dbReference type="PROSITE" id="PS50206"/>
    </source>
</evidence>
<proteinExistence type="inferred from homology"/>
<accession>A0ABY1K9K7</accession>
<gene>
    <name evidence="3" type="ORF">SAMN05421578_114147</name>
</gene>
<dbReference type="InterPro" id="IPR001455">
    <property type="entry name" value="TusA-like"/>
</dbReference>
<dbReference type="Pfam" id="PF01206">
    <property type="entry name" value="TusA"/>
    <property type="match status" value="1"/>
</dbReference>
<dbReference type="InterPro" id="IPR036873">
    <property type="entry name" value="Rhodanese-like_dom_sf"/>
</dbReference>
<dbReference type="PROSITE" id="PS01148">
    <property type="entry name" value="UPF0033"/>
    <property type="match status" value="1"/>
</dbReference>
<evidence type="ECO:0000313" key="3">
    <source>
        <dbReference type="EMBL" id="SIR46077.1"/>
    </source>
</evidence>
<evidence type="ECO:0000256" key="1">
    <source>
        <dbReference type="ARBA" id="ARBA00008984"/>
    </source>
</evidence>
<evidence type="ECO:0000313" key="4">
    <source>
        <dbReference type="Proteomes" id="UP000186666"/>
    </source>
</evidence>
<keyword evidence="4" id="KW-1185">Reference proteome</keyword>
<feature type="domain" description="Rhodanese" evidence="2">
    <location>
        <begin position="103"/>
        <end position="188"/>
    </location>
</feature>
<sequence length="189" mass="21136">MTIKVDKVLDAKGLACPMPIVKTKRAMDELTSGQVVEVQSTDKGSLADMQGWTKNTGHQYLGTITEGDVLKHYIRKANPNELKEEMTYLHTVSNEELLQMVESSAEITIVDVREPAEYSFNHIPHAVSIPFGELENRMNKLNTEQHIHVICHTGHRSDMACQMLADKGFKNVTNVIEGMSVWTGPTDNN</sequence>
<dbReference type="SUPFAM" id="SSF52821">
    <property type="entry name" value="Rhodanese/Cell cycle control phosphatase"/>
    <property type="match status" value="1"/>
</dbReference>
<dbReference type="InterPro" id="IPR001763">
    <property type="entry name" value="Rhodanese-like_dom"/>
</dbReference>
<dbReference type="SUPFAM" id="SSF64307">
    <property type="entry name" value="SirA-like"/>
    <property type="match status" value="1"/>
</dbReference>
<dbReference type="PANTHER" id="PTHR33279:SF6">
    <property type="entry name" value="SULFUR CARRIER PROTEIN YEDF-RELATED"/>
    <property type="match status" value="1"/>
</dbReference>
<dbReference type="InterPro" id="IPR036868">
    <property type="entry name" value="TusA-like_sf"/>
</dbReference>
<dbReference type="CDD" id="cd00291">
    <property type="entry name" value="SirA_YedF_YeeD"/>
    <property type="match status" value="1"/>
</dbReference>
<dbReference type="Gene3D" id="3.30.110.40">
    <property type="entry name" value="TusA-like domain"/>
    <property type="match status" value="1"/>
</dbReference>
<comment type="similarity">
    <text evidence="1">Belongs to the sulfur carrier protein TusA family.</text>
</comment>
<dbReference type="EMBL" id="FTNK01000014">
    <property type="protein sequence ID" value="SIR46077.1"/>
    <property type="molecule type" value="Genomic_DNA"/>
</dbReference>
<dbReference type="Proteomes" id="UP000186666">
    <property type="component" value="Unassembled WGS sequence"/>
</dbReference>
<dbReference type="CDD" id="cd00158">
    <property type="entry name" value="RHOD"/>
    <property type="match status" value="1"/>
</dbReference>
<name>A0ABY1K9K7_9BACL</name>
<dbReference type="SMART" id="SM00450">
    <property type="entry name" value="RHOD"/>
    <property type="match status" value="1"/>
</dbReference>
<dbReference type="PROSITE" id="PS50206">
    <property type="entry name" value="RHODANESE_3"/>
    <property type="match status" value="1"/>
</dbReference>